<dbReference type="AlphaFoldDB" id="A0A931E610"/>
<sequence length="277" mass="30217">MSLFSRLSNGWKISMKSFQVLKTNKQLLFFPLLSGASMIILTASFAFAAFFAKTWIRDLMDAEGARKLLAYAGIFGFYLLNYFIVVFFNVALMRCVRMVFNGEEVDMKDGINYSFSRIGTILGWSVIAATVGTILKIIQEETGIVGKIITGIIGLIWNVTTFFVVPVLAYENTGPIEAIGRSAGIIKAKWGESLAGNFSLGLVQFLALLLIAVPLFFVGSVVNTFTGIALAVFAGILIIAIISAAQAIFISAVYQQAQGVEVAILNDEMVDDLFVRK</sequence>
<evidence type="ECO:0000256" key="1">
    <source>
        <dbReference type="SAM" id="Phobius"/>
    </source>
</evidence>
<evidence type="ECO:0008006" key="4">
    <source>
        <dbReference type="Google" id="ProtNLM"/>
    </source>
</evidence>
<dbReference type="EMBL" id="JADWYR010000001">
    <property type="protein sequence ID" value="MBG9376817.1"/>
    <property type="molecule type" value="Genomic_DNA"/>
</dbReference>
<protein>
    <recommendedName>
        <fullName evidence="4">Glycerophosphoryl diester phosphodiesterase membrane domain-containing protein</fullName>
    </recommendedName>
</protein>
<evidence type="ECO:0000313" key="3">
    <source>
        <dbReference type="Proteomes" id="UP000628448"/>
    </source>
</evidence>
<dbReference type="RefSeq" id="WP_196990810.1">
    <property type="nucleotide sequence ID" value="NZ_JADWYR010000001.1"/>
</dbReference>
<feature type="transmembrane region" description="Helical" evidence="1">
    <location>
        <begin position="113"/>
        <end position="135"/>
    </location>
</feature>
<keyword evidence="1" id="KW-0472">Membrane</keyword>
<feature type="transmembrane region" description="Helical" evidence="1">
    <location>
        <begin position="68"/>
        <end position="93"/>
    </location>
</feature>
<gene>
    <name evidence="2" type="ORF">I5907_11255</name>
</gene>
<feature type="transmembrane region" description="Helical" evidence="1">
    <location>
        <begin position="230"/>
        <end position="254"/>
    </location>
</feature>
<dbReference type="InterPro" id="IPR046157">
    <property type="entry name" value="DUF6159"/>
</dbReference>
<feature type="transmembrane region" description="Helical" evidence="1">
    <location>
        <begin position="198"/>
        <end position="218"/>
    </location>
</feature>
<dbReference type="Proteomes" id="UP000628448">
    <property type="component" value="Unassembled WGS sequence"/>
</dbReference>
<comment type="caution">
    <text evidence="2">The sequence shown here is derived from an EMBL/GenBank/DDBJ whole genome shotgun (WGS) entry which is preliminary data.</text>
</comment>
<keyword evidence="1" id="KW-0812">Transmembrane</keyword>
<proteinExistence type="predicted"/>
<feature type="transmembrane region" description="Helical" evidence="1">
    <location>
        <begin position="28"/>
        <end position="56"/>
    </location>
</feature>
<keyword evidence="3" id="KW-1185">Reference proteome</keyword>
<evidence type="ECO:0000313" key="2">
    <source>
        <dbReference type="EMBL" id="MBG9376817.1"/>
    </source>
</evidence>
<organism evidence="2 3">
    <name type="scientific">Panacibacter microcysteis</name>
    <dbReference type="NCBI Taxonomy" id="2793269"/>
    <lineage>
        <taxon>Bacteria</taxon>
        <taxon>Pseudomonadati</taxon>
        <taxon>Bacteroidota</taxon>
        <taxon>Chitinophagia</taxon>
        <taxon>Chitinophagales</taxon>
        <taxon>Chitinophagaceae</taxon>
        <taxon>Panacibacter</taxon>
    </lineage>
</organism>
<feature type="transmembrane region" description="Helical" evidence="1">
    <location>
        <begin position="147"/>
        <end position="169"/>
    </location>
</feature>
<name>A0A931E610_9BACT</name>
<reference evidence="2" key="1">
    <citation type="submission" date="2020-11" db="EMBL/GenBank/DDBJ databases">
        <title>Bacterial whole genome sequence for Panacibacter sp. DH6.</title>
        <authorList>
            <person name="Le V."/>
            <person name="Ko S."/>
            <person name="Ahn C.-Y."/>
            <person name="Oh H.-M."/>
        </authorList>
    </citation>
    <scope>NUCLEOTIDE SEQUENCE</scope>
    <source>
        <strain evidence="2">DH6</strain>
    </source>
</reference>
<keyword evidence="1" id="KW-1133">Transmembrane helix</keyword>
<accession>A0A931E610</accession>
<dbReference type="Pfam" id="PF19656">
    <property type="entry name" value="DUF6159"/>
    <property type="match status" value="1"/>
</dbReference>